<sequence length="308" mass="33488">MEDTVVHDALIIGGGPAGLSAALPIVRQQFSAIIFDEGKSPIHPTKKLHLIPSWDHRDKDEFAASAKENILARYDTLSFTCTTIEKVRKINDSNFEAVDTKGFKWIGKKIVLATGVKYIFPDIDGYASCWGTGIAFEDRGVDSVGVIAIGKFGTVEMALRAATDFKRFANTVLIYTNGSESLSEKLISAIINPQKIKVCSQRIKRLEKSGSGSEVTVYLEDGTAHVEGFIGHTPPTKSNGSFVEDLGLEMELNEEVGVKLYSPLNHTNLHGVFVAGDICSEWKIFSHAFYLGNMAGAGVAEELLAESD</sequence>
<evidence type="ECO:0000313" key="5">
    <source>
        <dbReference type="EMBL" id="KAF2265219.1"/>
    </source>
</evidence>
<comment type="caution">
    <text evidence="5">The sequence shown here is derived from an EMBL/GenBank/DDBJ whole genome shotgun (WGS) entry which is preliminary data.</text>
</comment>
<dbReference type="InterPro" id="IPR050097">
    <property type="entry name" value="Ferredoxin-NADP_redctase_2"/>
</dbReference>
<proteinExistence type="inferred from homology"/>
<reference evidence="6" key="1">
    <citation type="journal article" date="2020" name="Stud. Mycol.">
        <title>101 Dothideomycetes genomes: A test case for predicting lifestyles and emergence of pathogens.</title>
        <authorList>
            <person name="Haridas S."/>
            <person name="Albert R."/>
            <person name="Binder M."/>
            <person name="Bloem J."/>
            <person name="LaButti K."/>
            <person name="Salamov A."/>
            <person name="Andreopoulos B."/>
            <person name="Baker S."/>
            <person name="Barry K."/>
            <person name="Bills G."/>
            <person name="Bluhm B."/>
            <person name="Cannon C."/>
            <person name="Castanera R."/>
            <person name="Culley D."/>
            <person name="Daum C."/>
            <person name="Ezra D."/>
            <person name="Gonzalez J."/>
            <person name="Henrissat B."/>
            <person name="Kuo A."/>
            <person name="Liang C."/>
            <person name="Lipzen A."/>
            <person name="Lutzoni F."/>
            <person name="Magnuson J."/>
            <person name="Mondo S."/>
            <person name="Nolan M."/>
            <person name="Ohm R."/>
            <person name="Pangilinan J."/>
            <person name="Park H.-J."/>
            <person name="Ramirez L."/>
            <person name="Alfaro M."/>
            <person name="Sun H."/>
            <person name="Tritt A."/>
            <person name="Yoshinaga Y."/>
            <person name="Zwiers L.-H."/>
            <person name="Turgeon B."/>
            <person name="Goodwin S."/>
            <person name="Spatafora J."/>
            <person name="Crous P."/>
            <person name="Grigoriev I."/>
        </authorList>
    </citation>
    <scope>NUCLEOTIDE SEQUENCE [LARGE SCALE GENOMIC DNA]</scope>
    <source>
        <strain evidence="6">CBS 304.66</strain>
    </source>
</reference>
<keyword evidence="3" id="KW-0560">Oxidoreductase</keyword>
<dbReference type="GO" id="GO:0097237">
    <property type="term" value="P:cellular response to toxic substance"/>
    <property type="evidence" value="ECO:0007669"/>
    <property type="project" value="UniProtKB-ARBA"/>
</dbReference>
<dbReference type="SUPFAM" id="SSF51905">
    <property type="entry name" value="FAD/NAD(P)-binding domain"/>
    <property type="match status" value="1"/>
</dbReference>
<dbReference type="Pfam" id="PF07992">
    <property type="entry name" value="Pyr_redox_2"/>
    <property type="match status" value="1"/>
</dbReference>
<dbReference type="EMBL" id="ML986610">
    <property type="protein sequence ID" value="KAF2265219.1"/>
    <property type="molecule type" value="Genomic_DNA"/>
</dbReference>
<dbReference type="PANTHER" id="PTHR48105">
    <property type="entry name" value="THIOREDOXIN REDUCTASE 1-RELATED-RELATED"/>
    <property type="match status" value="1"/>
</dbReference>
<organism evidence="5 6">
    <name type="scientific">Lojkania enalia</name>
    <dbReference type="NCBI Taxonomy" id="147567"/>
    <lineage>
        <taxon>Eukaryota</taxon>
        <taxon>Fungi</taxon>
        <taxon>Dikarya</taxon>
        <taxon>Ascomycota</taxon>
        <taxon>Pezizomycotina</taxon>
        <taxon>Dothideomycetes</taxon>
        <taxon>Pleosporomycetidae</taxon>
        <taxon>Pleosporales</taxon>
        <taxon>Pleosporales incertae sedis</taxon>
        <taxon>Lojkania</taxon>
    </lineage>
</organism>
<evidence type="ECO:0000256" key="2">
    <source>
        <dbReference type="ARBA" id="ARBA00022630"/>
    </source>
</evidence>
<gene>
    <name evidence="5" type="ORF">CC78DRAFT_543518</name>
</gene>
<evidence type="ECO:0000256" key="1">
    <source>
        <dbReference type="ARBA" id="ARBA00009333"/>
    </source>
</evidence>
<dbReference type="OrthoDB" id="10260355at2759"/>
<dbReference type="AlphaFoldDB" id="A0A9P4KFM2"/>
<keyword evidence="6" id="KW-1185">Reference proteome</keyword>
<dbReference type="GO" id="GO:0016491">
    <property type="term" value="F:oxidoreductase activity"/>
    <property type="evidence" value="ECO:0007669"/>
    <property type="project" value="UniProtKB-KW"/>
</dbReference>
<dbReference type="Gene3D" id="3.50.50.60">
    <property type="entry name" value="FAD/NAD(P)-binding domain"/>
    <property type="match status" value="2"/>
</dbReference>
<dbReference type="PRINTS" id="PR00469">
    <property type="entry name" value="PNDRDTASEII"/>
</dbReference>
<dbReference type="InterPro" id="IPR023753">
    <property type="entry name" value="FAD/NAD-binding_dom"/>
</dbReference>
<dbReference type="PRINTS" id="PR00368">
    <property type="entry name" value="FADPNR"/>
</dbReference>
<protein>
    <submittedName>
        <fullName evidence="5">FAD/NAD(P)-binding domain-containing protein</fullName>
    </submittedName>
</protein>
<feature type="domain" description="FAD/NAD(P)-binding" evidence="4">
    <location>
        <begin position="8"/>
        <end position="288"/>
    </location>
</feature>
<dbReference type="Proteomes" id="UP000800093">
    <property type="component" value="Unassembled WGS sequence"/>
</dbReference>
<evidence type="ECO:0000313" key="6">
    <source>
        <dbReference type="Proteomes" id="UP000800093"/>
    </source>
</evidence>
<evidence type="ECO:0000259" key="4">
    <source>
        <dbReference type="Pfam" id="PF07992"/>
    </source>
</evidence>
<keyword evidence="2" id="KW-0285">Flavoprotein</keyword>
<evidence type="ECO:0000256" key="3">
    <source>
        <dbReference type="ARBA" id="ARBA00023002"/>
    </source>
</evidence>
<name>A0A9P4KFM2_9PLEO</name>
<comment type="similarity">
    <text evidence="1">Belongs to the class-II pyridine nucleotide-disulfide oxidoreductase family.</text>
</comment>
<dbReference type="InterPro" id="IPR036188">
    <property type="entry name" value="FAD/NAD-bd_sf"/>
</dbReference>
<accession>A0A9P4KFM2</accession>